<dbReference type="InterPro" id="IPR011017">
    <property type="entry name" value="TRASH_dom"/>
</dbReference>
<dbReference type="InterPro" id="IPR009078">
    <property type="entry name" value="Ferritin-like_SF"/>
</dbReference>
<dbReference type="EMBL" id="JACHFY010000002">
    <property type="protein sequence ID" value="MBB5252847.1"/>
    <property type="molecule type" value="Genomic_DNA"/>
</dbReference>
<dbReference type="Pfam" id="PF04945">
    <property type="entry name" value="YHS"/>
    <property type="match status" value="1"/>
</dbReference>
<organism evidence="2 3">
    <name type="scientific">Sulfurisphaera ohwakuensis</name>
    <dbReference type="NCBI Taxonomy" id="69656"/>
    <lineage>
        <taxon>Archaea</taxon>
        <taxon>Thermoproteota</taxon>
        <taxon>Thermoprotei</taxon>
        <taxon>Sulfolobales</taxon>
        <taxon>Sulfolobaceae</taxon>
        <taxon>Sulfurisphaera</taxon>
    </lineage>
</organism>
<evidence type="ECO:0000313" key="3">
    <source>
        <dbReference type="Proteomes" id="UP000582213"/>
    </source>
</evidence>
<dbReference type="InterPro" id="IPR007029">
    <property type="entry name" value="YHS_dom"/>
</dbReference>
<feature type="domain" description="TRASH" evidence="1">
    <location>
        <begin position="19"/>
        <end position="56"/>
    </location>
</feature>
<proteinExistence type="predicted"/>
<evidence type="ECO:0000259" key="1">
    <source>
        <dbReference type="SMART" id="SM00746"/>
    </source>
</evidence>
<protein>
    <submittedName>
        <fullName evidence="2">YHS domain-containing protein</fullName>
    </submittedName>
</protein>
<dbReference type="SMART" id="SM00746">
    <property type="entry name" value="TRASH"/>
    <property type="match status" value="1"/>
</dbReference>
<accession>A0A7J9RPA7</accession>
<gene>
    <name evidence="2" type="ORF">HNQ62_000580</name>
</gene>
<comment type="caution">
    <text evidence="2">The sequence shown here is derived from an EMBL/GenBank/DDBJ whole genome shotgun (WGS) entry which is preliminary data.</text>
</comment>
<dbReference type="SUPFAM" id="SSF47240">
    <property type="entry name" value="Ferritin-like"/>
    <property type="match status" value="1"/>
</dbReference>
<dbReference type="InterPro" id="IPR012348">
    <property type="entry name" value="RNR-like"/>
</dbReference>
<sequence length="61" mass="7353">MEVNLKTLYENFKNMKIKDPVCGMDVEDSTPYKFTYKGKTYYFCSPMCMAEFKKRPEKYIK</sequence>
<evidence type="ECO:0000313" key="2">
    <source>
        <dbReference type="EMBL" id="MBB5252847.1"/>
    </source>
</evidence>
<dbReference type="Gene3D" id="1.10.620.20">
    <property type="entry name" value="Ribonucleotide Reductase, subunit A"/>
    <property type="match status" value="1"/>
</dbReference>
<dbReference type="Proteomes" id="UP000582213">
    <property type="component" value="Unassembled WGS sequence"/>
</dbReference>
<dbReference type="AlphaFoldDB" id="A0A7J9RPA7"/>
<name>A0A7J9RPA7_SULOH</name>
<reference evidence="2 3" key="1">
    <citation type="submission" date="2020-08" db="EMBL/GenBank/DDBJ databases">
        <title>Genomic Encyclopedia of Type Strains, Phase IV (KMG-IV): sequencing the most valuable type-strain genomes for metagenomic binning, comparative biology and taxonomic classification.</title>
        <authorList>
            <person name="Goeker M."/>
        </authorList>
    </citation>
    <scope>NUCLEOTIDE SEQUENCE [LARGE SCALE GENOMIC DNA]</scope>
    <source>
        <strain evidence="2 3">DSM 12421</strain>
    </source>
</reference>
<dbReference type="GO" id="GO:0016491">
    <property type="term" value="F:oxidoreductase activity"/>
    <property type="evidence" value="ECO:0007669"/>
    <property type="project" value="InterPro"/>
</dbReference>